<gene>
    <name evidence="2" type="ORF">PAC_18780</name>
</gene>
<feature type="region of interest" description="Disordered" evidence="1">
    <location>
        <begin position="353"/>
        <end position="424"/>
    </location>
</feature>
<evidence type="ECO:0000313" key="2">
    <source>
        <dbReference type="EMBL" id="CZR68879.1"/>
    </source>
</evidence>
<feature type="compositionally biased region" description="Low complexity" evidence="1">
    <location>
        <begin position="240"/>
        <end position="251"/>
    </location>
</feature>
<sequence length="482" mass="53570">MCQKIFPAYTICGHNATVNADIVICFFDQCHRTLCRGIKQVDEEQIGLCPNCNAIETFKHCYWSDLCQIEFDHGYTDLPRLPEDDDVVLITPVDARCRRCEQLDLEKHPRDPVDETKAASQIPAEYEDLPRGSFANMQSQRPSVTAFVVPVGVEVEEFRSQHSAAMTKLPTKFPSQVTNATVERGPLNAYNPGQSRLPASNRVETQVASRIPSEIPSNLPSRSRSEPPSKPPSTAASREPSQIPSQQQASSRGSTVYPGDSISQVQKKVPFQSPSTFQSRLSRRTSRAVPSKSEHTSLDGPEIRQNERGEENSPLTASEALRRGPLKDETQSALNQNEDGELVREALNKSAASMKLNHSTTPRSFETRATTRASTRHAATDRRSKDPSILNSKASTIKQESESKETHATNPSNASKIKRSGTRRVFRMSQVHQNFKAAEPDELQAGKAKRYVNYLEGKMMPHLRGLNGAALAVEIYRTKQSQ</sequence>
<evidence type="ECO:0000313" key="3">
    <source>
        <dbReference type="Proteomes" id="UP000184330"/>
    </source>
</evidence>
<protein>
    <submittedName>
        <fullName evidence="2">Uncharacterized protein</fullName>
    </submittedName>
</protein>
<proteinExistence type="predicted"/>
<feature type="compositionally biased region" description="Polar residues" evidence="1">
    <location>
        <begin position="191"/>
        <end position="208"/>
    </location>
</feature>
<keyword evidence="3" id="KW-1185">Reference proteome</keyword>
<feature type="compositionally biased region" description="Low complexity" evidence="1">
    <location>
        <begin position="367"/>
        <end position="377"/>
    </location>
</feature>
<feature type="region of interest" description="Disordered" evidence="1">
    <location>
        <begin position="184"/>
        <end position="339"/>
    </location>
</feature>
<feature type="compositionally biased region" description="Basic and acidic residues" evidence="1">
    <location>
        <begin position="292"/>
        <end position="311"/>
    </location>
</feature>
<feature type="compositionally biased region" description="Polar residues" evidence="1">
    <location>
        <begin position="261"/>
        <end position="280"/>
    </location>
</feature>
<organism evidence="2 3">
    <name type="scientific">Phialocephala subalpina</name>
    <dbReference type="NCBI Taxonomy" id="576137"/>
    <lineage>
        <taxon>Eukaryota</taxon>
        <taxon>Fungi</taxon>
        <taxon>Dikarya</taxon>
        <taxon>Ascomycota</taxon>
        <taxon>Pezizomycotina</taxon>
        <taxon>Leotiomycetes</taxon>
        <taxon>Helotiales</taxon>
        <taxon>Mollisiaceae</taxon>
        <taxon>Phialocephala</taxon>
        <taxon>Phialocephala fortinii species complex</taxon>
    </lineage>
</organism>
<dbReference type="OrthoDB" id="10553493at2759"/>
<reference evidence="2 3" key="1">
    <citation type="submission" date="2016-03" db="EMBL/GenBank/DDBJ databases">
        <authorList>
            <person name="Ploux O."/>
        </authorList>
    </citation>
    <scope>NUCLEOTIDE SEQUENCE [LARGE SCALE GENOMIC DNA]</scope>
    <source>
        <strain evidence="2 3">UAMH 11012</strain>
    </source>
</reference>
<accession>A0A1L7XV55</accession>
<feature type="compositionally biased region" description="Polar residues" evidence="1">
    <location>
        <begin position="389"/>
        <end position="398"/>
    </location>
</feature>
<name>A0A1L7XV55_9HELO</name>
<dbReference type="EMBL" id="FJOG01000061">
    <property type="protein sequence ID" value="CZR68879.1"/>
    <property type="molecule type" value="Genomic_DNA"/>
</dbReference>
<feature type="compositionally biased region" description="Basic and acidic residues" evidence="1">
    <location>
        <begin position="320"/>
        <end position="330"/>
    </location>
</feature>
<evidence type="ECO:0000256" key="1">
    <source>
        <dbReference type="SAM" id="MobiDB-lite"/>
    </source>
</evidence>
<dbReference type="Proteomes" id="UP000184330">
    <property type="component" value="Unassembled WGS sequence"/>
</dbReference>
<dbReference type="AlphaFoldDB" id="A0A1L7XV55"/>